<sequence>MLGMKIIDQRYLDSDNRYSTQPCLLSILELDPVTPEATEKLQERLYAALPGLSRFRGLVGKRADEVPAIVELVQQAAIELRRLALNEVTIGFVGVVPRMQGRYRLVLPYTVQTAAAPALAMATQMVSALLAGRSFNVKAGLARLRALADRRRTPRGYLMQTARTILMSVIPRRTFSMPSIFRVSMPSSSAAASS</sequence>
<dbReference type="STRING" id="551987.SAMN05192549_101488"/>
<gene>
    <name evidence="1" type="ORF">SAMN05192549_101488</name>
</gene>
<accession>A0A1M7IG35</accession>
<reference evidence="2" key="1">
    <citation type="submission" date="2016-11" db="EMBL/GenBank/DDBJ databases">
        <authorList>
            <person name="Varghese N."/>
            <person name="Submissions S."/>
        </authorList>
    </citation>
    <scope>NUCLEOTIDE SEQUENCE [LARGE SCALE GENOMIC DNA]</scope>
    <source>
        <strain evidence="2">Sac-22</strain>
    </source>
</reference>
<protein>
    <recommendedName>
        <fullName evidence="3">Cyanophycin synthetase</fullName>
    </recommendedName>
</protein>
<dbReference type="Proteomes" id="UP000184339">
    <property type="component" value="Unassembled WGS sequence"/>
</dbReference>
<organism evidence="1 2">
    <name type="scientific">Duganella sacchari</name>
    <dbReference type="NCBI Taxonomy" id="551987"/>
    <lineage>
        <taxon>Bacteria</taxon>
        <taxon>Pseudomonadati</taxon>
        <taxon>Pseudomonadota</taxon>
        <taxon>Betaproteobacteria</taxon>
        <taxon>Burkholderiales</taxon>
        <taxon>Oxalobacteraceae</taxon>
        <taxon>Telluria group</taxon>
        <taxon>Duganella</taxon>
    </lineage>
</organism>
<evidence type="ECO:0000313" key="2">
    <source>
        <dbReference type="Proteomes" id="UP000184339"/>
    </source>
</evidence>
<evidence type="ECO:0008006" key="3">
    <source>
        <dbReference type="Google" id="ProtNLM"/>
    </source>
</evidence>
<keyword evidence="2" id="KW-1185">Reference proteome</keyword>
<dbReference type="EMBL" id="FRCX01000001">
    <property type="protein sequence ID" value="SHM39711.1"/>
    <property type="molecule type" value="Genomic_DNA"/>
</dbReference>
<name>A0A1M7IG35_9BURK</name>
<dbReference type="AlphaFoldDB" id="A0A1M7IG35"/>
<proteinExistence type="predicted"/>
<evidence type="ECO:0000313" key="1">
    <source>
        <dbReference type="EMBL" id="SHM39711.1"/>
    </source>
</evidence>